<dbReference type="Proteomes" id="UP000275461">
    <property type="component" value="Unassembled WGS sequence"/>
</dbReference>
<feature type="transmembrane region" description="Helical" evidence="1">
    <location>
        <begin position="73"/>
        <end position="90"/>
    </location>
</feature>
<dbReference type="RefSeq" id="WP_121440971.1">
    <property type="nucleotide sequence ID" value="NZ_RCDA01000001.1"/>
</dbReference>
<protein>
    <submittedName>
        <fullName evidence="2">Uncharacterized protein</fullName>
    </submittedName>
</protein>
<name>A0A498C5D8_9GAMM</name>
<feature type="transmembrane region" description="Helical" evidence="1">
    <location>
        <begin position="105"/>
        <end position="126"/>
    </location>
</feature>
<proteinExistence type="predicted"/>
<keyword evidence="1" id="KW-1133">Transmembrane helix</keyword>
<keyword evidence="1" id="KW-0472">Membrane</keyword>
<keyword evidence="3" id="KW-1185">Reference proteome</keyword>
<feature type="transmembrane region" description="Helical" evidence="1">
    <location>
        <begin position="21"/>
        <end position="42"/>
    </location>
</feature>
<evidence type="ECO:0000313" key="3">
    <source>
        <dbReference type="Proteomes" id="UP000275461"/>
    </source>
</evidence>
<organism evidence="2 3">
    <name type="scientific">Alkalispirillum mobile</name>
    <dbReference type="NCBI Taxonomy" id="85925"/>
    <lineage>
        <taxon>Bacteria</taxon>
        <taxon>Pseudomonadati</taxon>
        <taxon>Pseudomonadota</taxon>
        <taxon>Gammaproteobacteria</taxon>
        <taxon>Chromatiales</taxon>
        <taxon>Ectothiorhodospiraceae</taxon>
        <taxon>Alkalispirillum</taxon>
    </lineage>
</organism>
<reference evidence="2 3" key="1">
    <citation type="submission" date="2018-10" db="EMBL/GenBank/DDBJ databases">
        <title>Genomic Encyclopedia of Type Strains, Phase IV (KMG-IV): sequencing the most valuable type-strain genomes for metagenomic binning, comparative biology and taxonomic classification.</title>
        <authorList>
            <person name="Goeker M."/>
        </authorList>
    </citation>
    <scope>NUCLEOTIDE SEQUENCE [LARGE SCALE GENOMIC DNA]</scope>
    <source>
        <strain evidence="2 3">DSM 12769</strain>
    </source>
</reference>
<dbReference type="AlphaFoldDB" id="A0A498C5D8"/>
<gene>
    <name evidence="2" type="ORF">DFR31_0384</name>
</gene>
<evidence type="ECO:0000313" key="2">
    <source>
        <dbReference type="EMBL" id="RLK50483.1"/>
    </source>
</evidence>
<comment type="caution">
    <text evidence="2">The sequence shown here is derived from an EMBL/GenBank/DDBJ whole genome shotgun (WGS) entry which is preliminary data.</text>
</comment>
<sequence length="205" mass="21770">MEAQNNDLTLDKDTGRVLASGLAPMLLCLLGYSAVVGLIIGVLALGNLTAAGVVLAVSAVAIAVLLRDWLMPLFSILSQAAFAWSVYMAIRHGELVFSGLRMTDSLTLVGAGLLFSGFLIALMLLLSRGGSRKLLFYWSLMIPPLLLFSPLSVALVALAGLLIMAGRLGGDLRPVVQCAAVIHRVKRTDWSRKTLLAAGRTPRGE</sequence>
<accession>A0A498C5D8</accession>
<dbReference type="EMBL" id="RCDA01000001">
    <property type="protein sequence ID" value="RLK50483.1"/>
    <property type="molecule type" value="Genomic_DNA"/>
</dbReference>
<feature type="transmembrane region" description="Helical" evidence="1">
    <location>
        <begin position="48"/>
        <end position="66"/>
    </location>
</feature>
<evidence type="ECO:0000256" key="1">
    <source>
        <dbReference type="SAM" id="Phobius"/>
    </source>
</evidence>
<dbReference type="OrthoDB" id="9845888at2"/>
<feature type="transmembrane region" description="Helical" evidence="1">
    <location>
        <begin position="138"/>
        <end position="165"/>
    </location>
</feature>
<keyword evidence="1" id="KW-0812">Transmembrane</keyword>